<evidence type="ECO:0000259" key="3">
    <source>
        <dbReference type="Pfam" id="PF13649"/>
    </source>
</evidence>
<dbReference type="PANTHER" id="PTHR44942">
    <property type="entry name" value="METHYLTRANSF_11 DOMAIN-CONTAINING PROTEIN"/>
    <property type="match status" value="1"/>
</dbReference>
<keyword evidence="1 4" id="KW-0489">Methyltransferase</keyword>
<dbReference type="RefSeq" id="WP_305106350.1">
    <property type="nucleotide sequence ID" value="NZ_JAUTWS010000029.1"/>
</dbReference>
<keyword evidence="2 4" id="KW-0808">Transferase</keyword>
<dbReference type="InterPro" id="IPR029063">
    <property type="entry name" value="SAM-dependent_MTases_sf"/>
</dbReference>
<evidence type="ECO:0000313" key="5">
    <source>
        <dbReference type="Proteomes" id="UP001243009"/>
    </source>
</evidence>
<evidence type="ECO:0000313" key="4">
    <source>
        <dbReference type="EMBL" id="MDO9711491.1"/>
    </source>
</evidence>
<gene>
    <name evidence="4" type="ORF">Q7A36_24300</name>
</gene>
<dbReference type="CDD" id="cd02440">
    <property type="entry name" value="AdoMet_MTases"/>
    <property type="match status" value="1"/>
</dbReference>
<dbReference type="InterPro" id="IPR051052">
    <property type="entry name" value="Diverse_substrate_MTase"/>
</dbReference>
<protein>
    <submittedName>
        <fullName evidence="4">Class I SAM-dependent methyltransferase</fullName>
        <ecNumber evidence="4">2.1.-.-</ecNumber>
    </submittedName>
</protein>
<dbReference type="GO" id="GO:0008168">
    <property type="term" value="F:methyltransferase activity"/>
    <property type="evidence" value="ECO:0007669"/>
    <property type="project" value="UniProtKB-KW"/>
</dbReference>
<dbReference type="SUPFAM" id="SSF53335">
    <property type="entry name" value="S-adenosyl-L-methionine-dependent methyltransferases"/>
    <property type="match status" value="1"/>
</dbReference>
<reference evidence="4 5" key="1">
    <citation type="submission" date="2023-08" db="EMBL/GenBank/DDBJ databases">
        <title>The draft genome sequence of Paracraurococcus sp. LOR1-02.</title>
        <authorList>
            <person name="Kingkaew E."/>
            <person name="Tanasupawat S."/>
        </authorList>
    </citation>
    <scope>NUCLEOTIDE SEQUENCE [LARGE SCALE GENOMIC DNA]</scope>
    <source>
        <strain evidence="4 5">LOR1-02</strain>
    </source>
</reference>
<dbReference type="Pfam" id="PF13649">
    <property type="entry name" value="Methyltransf_25"/>
    <property type="match status" value="1"/>
</dbReference>
<evidence type="ECO:0000256" key="2">
    <source>
        <dbReference type="ARBA" id="ARBA00022679"/>
    </source>
</evidence>
<name>A0ABT9E5P8_9PROT</name>
<organism evidence="4 5">
    <name type="scientific">Paracraurococcus lichenis</name>
    <dbReference type="NCBI Taxonomy" id="3064888"/>
    <lineage>
        <taxon>Bacteria</taxon>
        <taxon>Pseudomonadati</taxon>
        <taxon>Pseudomonadota</taxon>
        <taxon>Alphaproteobacteria</taxon>
        <taxon>Acetobacterales</taxon>
        <taxon>Roseomonadaceae</taxon>
        <taxon>Paracraurococcus</taxon>
    </lineage>
</organism>
<comment type="caution">
    <text evidence="4">The sequence shown here is derived from an EMBL/GenBank/DDBJ whole genome shotgun (WGS) entry which is preliminary data.</text>
</comment>
<feature type="domain" description="Methyltransferase" evidence="3">
    <location>
        <begin position="45"/>
        <end position="132"/>
    </location>
</feature>
<dbReference type="Proteomes" id="UP001243009">
    <property type="component" value="Unassembled WGS sequence"/>
</dbReference>
<dbReference type="GO" id="GO:0032259">
    <property type="term" value="P:methylation"/>
    <property type="evidence" value="ECO:0007669"/>
    <property type="project" value="UniProtKB-KW"/>
</dbReference>
<keyword evidence="5" id="KW-1185">Reference proteome</keyword>
<dbReference type="InterPro" id="IPR041698">
    <property type="entry name" value="Methyltransf_25"/>
</dbReference>
<sequence>MPDSVLFPGRFRDLADVYAAGRPTYPPLLARRVATLVGLDGRQDVLDLGTGPGFLALDFHPYARRVTGIDPEPEMLRVARAAAAAAAARIDFVEGSSNDLGRHPGLFRLVTIGRAFHWMDRPRTLAALDDIIDPQGGVALFVERYPEVPANAWHVPFQAVIERYAVTDPAREVLASGKDHEAVLLASAFSHLERIAVLERRATPVQRLVDRALSFAKAWQGHPGSRRDDLAGEIRSVLQGFAEDGIVHEVLEGTALIARRPGAVS</sequence>
<proteinExistence type="predicted"/>
<accession>A0ABT9E5P8</accession>
<evidence type="ECO:0000256" key="1">
    <source>
        <dbReference type="ARBA" id="ARBA00022603"/>
    </source>
</evidence>
<dbReference type="Gene3D" id="3.40.50.150">
    <property type="entry name" value="Vaccinia Virus protein VP39"/>
    <property type="match status" value="1"/>
</dbReference>
<dbReference type="PANTHER" id="PTHR44942:SF4">
    <property type="entry name" value="METHYLTRANSFERASE TYPE 11 DOMAIN-CONTAINING PROTEIN"/>
    <property type="match status" value="1"/>
</dbReference>
<dbReference type="EMBL" id="JAUTWS010000029">
    <property type="protein sequence ID" value="MDO9711491.1"/>
    <property type="molecule type" value="Genomic_DNA"/>
</dbReference>
<dbReference type="EC" id="2.1.-.-" evidence="4"/>